<evidence type="ECO:0000313" key="2">
    <source>
        <dbReference type="Proteomes" id="UP000287651"/>
    </source>
</evidence>
<proteinExistence type="predicted"/>
<comment type="caution">
    <text evidence="1">The sequence shown here is derived from an EMBL/GenBank/DDBJ whole genome shotgun (WGS) entry which is preliminary data.</text>
</comment>
<dbReference type="AlphaFoldDB" id="A0A444FJ20"/>
<gene>
    <name evidence="1" type="ORF">B296_00055425</name>
</gene>
<reference evidence="2" key="1">
    <citation type="journal article" date="2014" name="Agronomy (Basel)">
        <title>A Draft Genome Sequence for Ensete ventricosum, the Drought-Tolerant Tree Against Hunger.</title>
        <authorList>
            <person name="Harrison J."/>
            <person name="Moore K.A."/>
            <person name="Paszkiewicz K."/>
            <person name="Jones T."/>
            <person name="Grant M."/>
            <person name="Ambacheew D."/>
            <person name="Muzemil S."/>
            <person name="Studholme D.J."/>
        </authorList>
    </citation>
    <scope>NUCLEOTIDE SEQUENCE [LARGE SCALE GENOMIC DNA]</scope>
</reference>
<organism evidence="1 2">
    <name type="scientific">Ensete ventricosum</name>
    <name type="common">Abyssinian banana</name>
    <name type="synonym">Musa ensete</name>
    <dbReference type="NCBI Taxonomy" id="4639"/>
    <lineage>
        <taxon>Eukaryota</taxon>
        <taxon>Viridiplantae</taxon>
        <taxon>Streptophyta</taxon>
        <taxon>Embryophyta</taxon>
        <taxon>Tracheophyta</taxon>
        <taxon>Spermatophyta</taxon>
        <taxon>Magnoliopsida</taxon>
        <taxon>Liliopsida</taxon>
        <taxon>Zingiberales</taxon>
        <taxon>Musaceae</taxon>
        <taxon>Ensete</taxon>
    </lineage>
</organism>
<evidence type="ECO:0000313" key="1">
    <source>
        <dbReference type="EMBL" id="RRT35261.1"/>
    </source>
</evidence>
<protein>
    <submittedName>
        <fullName evidence="1">Uncharacterized protein</fullName>
    </submittedName>
</protein>
<accession>A0A444FJ20</accession>
<name>A0A444FJ20_ENSVE</name>
<dbReference type="EMBL" id="AMZH03025291">
    <property type="protein sequence ID" value="RRT35261.1"/>
    <property type="molecule type" value="Genomic_DNA"/>
</dbReference>
<dbReference type="Proteomes" id="UP000287651">
    <property type="component" value="Unassembled WGS sequence"/>
</dbReference>
<sequence length="95" mass="9939">MSASGPSTLSSVENSHCGCRVTSISTARKTLAITPKDDYGRQRPHCGQSLRAIGVGTVAVSENHGGKQLKVLGLWIAAPQPRPPLLFASGWNLGS</sequence>